<dbReference type="AlphaFoldDB" id="A0AAV2LIV9"/>
<proteinExistence type="predicted"/>
<dbReference type="Proteomes" id="UP001497482">
    <property type="component" value="Chromosome 23"/>
</dbReference>
<gene>
    <name evidence="1" type="ORF">KC01_LOCUS28519</name>
</gene>
<reference evidence="1 2" key="1">
    <citation type="submission" date="2024-04" db="EMBL/GenBank/DDBJ databases">
        <authorList>
            <person name="Waldvogel A.-M."/>
            <person name="Schoenle A."/>
        </authorList>
    </citation>
    <scope>NUCLEOTIDE SEQUENCE [LARGE SCALE GENOMIC DNA]</scope>
</reference>
<keyword evidence="2" id="KW-1185">Reference proteome</keyword>
<evidence type="ECO:0000313" key="2">
    <source>
        <dbReference type="Proteomes" id="UP001497482"/>
    </source>
</evidence>
<dbReference type="EMBL" id="OZ035845">
    <property type="protein sequence ID" value="CAL1600424.1"/>
    <property type="molecule type" value="Genomic_DNA"/>
</dbReference>
<accession>A0AAV2LIV9</accession>
<organism evidence="1 2">
    <name type="scientific">Knipowitschia caucasica</name>
    <name type="common">Caucasian dwarf goby</name>
    <name type="synonym">Pomatoschistus caucasicus</name>
    <dbReference type="NCBI Taxonomy" id="637954"/>
    <lineage>
        <taxon>Eukaryota</taxon>
        <taxon>Metazoa</taxon>
        <taxon>Chordata</taxon>
        <taxon>Craniata</taxon>
        <taxon>Vertebrata</taxon>
        <taxon>Euteleostomi</taxon>
        <taxon>Actinopterygii</taxon>
        <taxon>Neopterygii</taxon>
        <taxon>Teleostei</taxon>
        <taxon>Neoteleostei</taxon>
        <taxon>Acanthomorphata</taxon>
        <taxon>Gobiaria</taxon>
        <taxon>Gobiiformes</taxon>
        <taxon>Gobioidei</taxon>
        <taxon>Gobiidae</taxon>
        <taxon>Gobiinae</taxon>
        <taxon>Knipowitschia</taxon>
    </lineage>
</organism>
<protein>
    <submittedName>
        <fullName evidence="1">Uncharacterized protein</fullName>
    </submittedName>
</protein>
<name>A0AAV2LIV9_KNICA</name>
<sequence>MFPNDIHDIAIAKLVGKGTGEYSPSPSRRSIVPLAAVKVVAPTGPYLGQQIRNWTHLVRANSPSVFTRESPEPKHTVQRHALTRCCGLVKKPA</sequence>
<evidence type="ECO:0000313" key="1">
    <source>
        <dbReference type="EMBL" id="CAL1600424.1"/>
    </source>
</evidence>